<evidence type="ECO:0000313" key="2">
    <source>
        <dbReference type="EMBL" id="TDY62939.1"/>
    </source>
</evidence>
<accession>A0A4R8MB50</accession>
<keyword evidence="3" id="KW-1185">Reference proteome</keyword>
<dbReference type="OrthoDB" id="9803966at2"/>
<evidence type="ECO:0000313" key="3">
    <source>
        <dbReference type="Proteomes" id="UP000295066"/>
    </source>
</evidence>
<proteinExistence type="predicted"/>
<dbReference type="RefSeq" id="WP_133956595.1">
    <property type="nucleotide sequence ID" value="NZ_SORI01000003.1"/>
</dbReference>
<protein>
    <submittedName>
        <fullName evidence="2">Uncharacterized protein DUF3795</fullName>
    </submittedName>
</protein>
<dbReference type="InterPro" id="IPR024227">
    <property type="entry name" value="DUF3795"/>
</dbReference>
<gene>
    <name evidence="2" type="ORF">C8D99_103159</name>
</gene>
<organism evidence="2 3">
    <name type="scientific">Aminivibrio pyruvatiphilus</name>
    <dbReference type="NCBI Taxonomy" id="1005740"/>
    <lineage>
        <taxon>Bacteria</taxon>
        <taxon>Thermotogati</taxon>
        <taxon>Synergistota</taxon>
        <taxon>Synergistia</taxon>
        <taxon>Synergistales</taxon>
        <taxon>Aminobacteriaceae</taxon>
        <taxon>Aminivibrio</taxon>
    </lineage>
</organism>
<dbReference type="AlphaFoldDB" id="A0A4R8MB50"/>
<comment type="caution">
    <text evidence="2">The sequence shown here is derived from an EMBL/GenBank/DDBJ whole genome shotgun (WGS) entry which is preliminary data.</text>
</comment>
<dbReference type="Proteomes" id="UP000295066">
    <property type="component" value="Unassembled WGS sequence"/>
</dbReference>
<name>A0A4R8MB50_9BACT</name>
<evidence type="ECO:0000256" key="1">
    <source>
        <dbReference type="SAM" id="MobiDB-lite"/>
    </source>
</evidence>
<dbReference type="Pfam" id="PF12675">
    <property type="entry name" value="DUF3795"/>
    <property type="match status" value="1"/>
</dbReference>
<sequence length="193" mass="21708">MKDGLSSKEPDKKLAAVCGLYCEACSLYIATTEDPARLTALAKLFQLPEEEMRCYGCRSEKRGPYCRTCEMAPCAAERGIEFCGECAEYPCDTLKAFQAERPHRAELWEDLERIREVGYREWMAEKREHYSCPRCGTLNSAYDLKCRKCGEEPGCAFTAMHREKVEEALRIPPGGRKGGSGNSGKAEENQELP</sequence>
<feature type="region of interest" description="Disordered" evidence="1">
    <location>
        <begin position="167"/>
        <end position="193"/>
    </location>
</feature>
<reference evidence="2 3" key="1">
    <citation type="submission" date="2019-03" db="EMBL/GenBank/DDBJ databases">
        <title>Genomic Encyclopedia of Type Strains, Phase IV (KMG-IV): sequencing the most valuable type-strain genomes for metagenomic binning, comparative biology and taxonomic classification.</title>
        <authorList>
            <person name="Goeker M."/>
        </authorList>
    </citation>
    <scope>NUCLEOTIDE SEQUENCE [LARGE SCALE GENOMIC DNA]</scope>
    <source>
        <strain evidence="2 3">DSM 25964</strain>
    </source>
</reference>
<dbReference type="EMBL" id="SORI01000003">
    <property type="protein sequence ID" value="TDY62939.1"/>
    <property type="molecule type" value="Genomic_DNA"/>
</dbReference>